<proteinExistence type="predicted"/>
<dbReference type="PANTHER" id="PTHR47506">
    <property type="entry name" value="TRANSCRIPTIONAL REGULATORY PROTEIN"/>
    <property type="match status" value="1"/>
</dbReference>
<dbReference type="EMBL" id="DRMN01000196">
    <property type="protein sequence ID" value="HFB54865.1"/>
    <property type="molecule type" value="Genomic_DNA"/>
</dbReference>
<evidence type="ECO:0000256" key="2">
    <source>
        <dbReference type="ARBA" id="ARBA00023125"/>
    </source>
</evidence>
<name>A0A7C3CC29_9PROT</name>
<dbReference type="GO" id="GO:0003677">
    <property type="term" value="F:DNA binding"/>
    <property type="evidence" value="ECO:0007669"/>
    <property type="project" value="UniProtKB-UniRule"/>
</dbReference>
<dbReference type="PANTHER" id="PTHR47506:SF1">
    <property type="entry name" value="HTH-TYPE TRANSCRIPTIONAL REGULATOR YJDC"/>
    <property type="match status" value="1"/>
</dbReference>
<dbReference type="PROSITE" id="PS50977">
    <property type="entry name" value="HTH_TETR_2"/>
    <property type="match status" value="1"/>
</dbReference>
<keyword evidence="2 4" id="KW-0238">DNA-binding</keyword>
<keyword evidence="3" id="KW-0804">Transcription</keyword>
<dbReference type="InterPro" id="IPR009057">
    <property type="entry name" value="Homeodomain-like_sf"/>
</dbReference>
<sequence length="196" mass="22171">MRSKTEITKKKIIDAAFVLFTNHGRHNVSMKDISQKSGVSNGSIFHHFNSKDQIVIEVYVRERRSYWNTVFNAMEAWEGTPSDALGEATRASLHYQEKFPKRHKFMIECGADSRLAELTDPVQKLNAVFFARFYQWANPHFEAGTLAILQPELYSAIIFGPAQWVGRAWATDQANKKPSAYADSLAAIVASIFKPS</sequence>
<dbReference type="Gene3D" id="1.10.357.10">
    <property type="entry name" value="Tetracycline Repressor, domain 2"/>
    <property type="match status" value="1"/>
</dbReference>
<protein>
    <submittedName>
        <fullName evidence="6">TetR/AcrR family transcriptional regulator</fullName>
    </submittedName>
</protein>
<dbReference type="Pfam" id="PF00440">
    <property type="entry name" value="TetR_N"/>
    <property type="match status" value="1"/>
</dbReference>
<organism evidence="6">
    <name type="scientific">Hellea balneolensis</name>
    <dbReference type="NCBI Taxonomy" id="287478"/>
    <lineage>
        <taxon>Bacteria</taxon>
        <taxon>Pseudomonadati</taxon>
        <taxon>Pseudomonadota</taxon>
        <taxon>Alphaproteobacteria</taxon>
        <taxon>Maricaulales</taxon>
        <taxon>Robiginitomaculaceae</taxon>
        <taxon>Hellea</taxon>
    </lineage>
</organism>
<dbReference type="AlphaFoldDB" id="A0A7C3CC29"/>
<dbReference type="InterPro" id="IPR001647">
    <property type="entry name" value="HTH_TetR"/>
</dbReference>
<dbReference type="InterPro" id="IPR036271">
    <property type="entry name" value="Tet_transcr_reg_TetR-rel_C_sf"/>
</dbReference>
<reference evidence="6" key="1">
    <citation type="journal article" date="2020" name="mSystems">
        <title>Genome- and Community-Level Interaction Insights into Carbon Utilization and Element Cycling Functions of Hydrothermarchaeota in Hydrothermal Sediment.</title>
        <authorList>
            <person name="Zhou Z."/>
            <person name="Liu Y."/>
            <person name="Xu W."/>
            <person name="Pan J."/>
            <person name="Luo Z.H."/>
            <person name="Li M."/>
        </authorList>
    </citation>
    <scope>NUCLEOTIDE SEQUENCE [LARGE SCALE GENOMIC DNA]</scope>
    <source>
        <strain evidence="6">HyVt-489</strain>
    </source>
</reference>
<dbReference type="Proteomes" id="UP000886042">
    <property type="component" value="Unassembled WGS sequence"/>
</dbReference>
<evidence type="ECO:0000256" key="1">
    <source>
        <dbReference type="ARBA" id="ARBA00023015"/>
    </source>
</evidence>
<dbReference type="SUPFAM" id="SSF46689">
    <property type="entry name" value="Homeodomain-like"/>
    <property type="match status" value="1"/>
</dbReference>
<feature type="domain" description="HTH tetR-type" evidence="5">
    <location>
        <begin position="6"/>
        <end position="66"/>
    </location>
</feature>
<comment type="caution">
    <text evidence="6">The sequence shown here is derived from an EMBL/GenBank/DDBJ whole genome shotgun (WGS) entry which is preliminary data.</text>
</comment>
<keyword evidence="1" id="KW-0805">Transcription regulation</keyword>
<evidence type="ECO:0000313" key="6">
    <source>
        <dbReference type="EMBL" id="HFB54865.1"/>
    </source>
</evidence>
<accession>A0A7C3CC29</accession>
<feature type="DNA-binding region" description="H-T-H motif" evidence="4">
    <location>
        <begin position="29"/>
        <end position="48"/>
    </location>
</feature>
<evidence type="ECO:0000256" key="3">
    <source>
        <dbReference type="ARBA" id="ARBA00023163"/>
    </source>
</evidence>
<evidence type="ECO:0000259" key="5">
    <source>
        <dbReference type="PROSITE" id="PS50977"/>
    </source>
</evidence>
<dbReference type="SUPFAM" id="SSF48498">
    <property type="entry name" value="Tetracyclin repressor-like, C-terminal domain"/>
    <property type="match status" value="1"/>
</dbReference>
<gene>
    <name evidence="6" type="ORF">ENJ46_02990</name>
</gene>
<dbReference type="PRINTS" id="PR00455">
    <property type="entry name" value="HTHTETR"/>
</dbReference>
<evidence type="ECO:0000256" key="4">
    <source>
        <dbReference type="PROSITE-ProRule" id="PRU00335"/>
    </source>
</evidence>